<feature type="compositionally biased region" description="Polar residues" evidence="2">
    <location>
        <begin position="215"/>
        <end position="224"/>
    </location>
</feature>
<dbReference type="PANTHER" id="PTHR23346">
    <property type="entry name" value="TRANSLATIONAL ACTIVATOR GCN1-RELATED"/>
    <property type="match status" value="1"/>
</dbReference>
<evidence type="ECO:0000313" key="3">
    <source>
        <dbReference type="EMBL" id="KAK0602252.1"/>
    </source>
</evidence>
<organism evidence="3 4">
    <name type="scientific">Acer saccharum</name>
    <name type="common">Sugar maple</name>
    <dbReference type="NCBI Taxonomy" id="4024"/>
    <lineage>
        <taxon>Eukaryota</taxon>
        <taxon>Viridiplantae</taxon>
        <taxon>Streptophyta</taxon>
        <taxon>Embryophyta</taxon>
        <taxon>Tracheophyta</taxon>
        <taxon>Spermatophyta</taxon>
        <taxon>Magnoliopsida</taxon>
        <taxon>eudicotyledons</taxon>
        <taxon>Gunneridae</taxon>
        <taxon>Pentapetalae</taxon>
        <taxon>rosids</taxon>
        <taxon>malvids</taxon>
        <taxon>Sapindales</taxon>
        <taxon>Sapindaceae</taxon>
        <taxon>Hippocastanoideae</taxon>
        <taxon>Acereae</taxon>
        <taxon>Acer</taxon>
    </lineage>
</organism>
<evidence type="ECO:0000313" key="4">
    <source>
        <dbReference type="Proteomes" id="UP001168877"/>
    </source>
</evidence>
<feature type="region of interest" description="Disordered" evidence="2">
    <location>
        <begin position="122"/>
        <end position="255"/>
    </location>
</feature>
<keyword evidence="4" id="KW-1185">Reference proteome</keyword>
<dbReference type="InterPro" id="IPR016024">
    <property type="entry name" value="ARM-type_fold"/>
</dbReference>
<protein>
    <submittedName>
        <fullName evidence="3">Uncharacterized protein</fullName>
    </submittedName>
</protein>
<evidence type="ECO:0000256" key="1">
    <source>
        <dbReference type="ARBA" id="ARBA00022737"/>
    </source>
</evidence>
<dbReference type="Proteomes" id="UP001168877">
    <property type="component" value="Unassembled WGS sequence"/>
</dbReference>
<evidence type="ECO:0000256" key="2">
    <source>
        <dbReference type="SAM" id="MobiDB-lite"/>
    </source>
</evidence>
<dbReference type="GO" id="GO:0034198">
    <property type="term" value="P:cellular response to amino acid starvation"/>
    <property type="evidence" value="ECO:0007669"/>
    <property type="project" value="TreeGrafter"/>
</dbReference>
<dbReference type="Gene3D" id="1.25.10.10">
    <property type="entry name" value="Leucine-rich Repeat Variant"/>
    <property type="match status" value="1"/>
</dbReference>
<dbReference type="GO" id="GO:0005829">
    <property type="term" value="C:cytosol"/>
    <property type="evidence" value="ECO:0007669"/>
    <property type="project" value="TreeGrafter"/>
</dbReference>
<comment type="caution">
    <text evidence="3">The sequence shown here is derived from an EMBL/GenBank/DDBJ whole genome shotgun (WGS) entry which is preliminary data.</text>
</comment>
<dbReference type="PANTHER" id="PTHR23346:SF7">
    <property type="entry name" value="STALLED RIBOSOME SENSOR GCN1"/>
    <property type="match status" value="1"/>
</dbReference>
<proteinExistence type="predicted"/>
<dbReference type="Pfam" id="PF24987">
    <property type="entry name" value="HEAT_EF3_N"/>
    <property type="match status" value="1"/>
</dbReference>
<dbReference type="AlphaFoldDB" id="A0AA39T6U6"/>
<name>A0AA39T6U6_ACESA</name>
<dbReference type="GO" id="GO:0006417">
    <property type="term" value="P:regulation of translation"/>
    <property type="evidence" value="ECO:0007669"/>
    <property type="project" value="TreeGrafter"/>
</dbReference>
<reference evidence="3" key="2">
    <citation type="submission" date="2023-06" db="EMBL/GenBank/DDBJ databases">
        <authorList>
            <person name="Swenson N.G."/>
            <person name="Wegrzyn J.L."/>
            <person name="Mcevoy S.L."/>
        </authorList>
    </citation>
    <scope>NUCLEOTIDE SEQUENCE</scope>
    <source>
        <strain evidence="3">NS2018</strain>
        <tissue evidence="3">Leaf</tissue>
    </source>
</reference>
<accession>A0AA39T6U6</accession>
<keyword evidence="1" id="KW-0677">Repeat</keyword>
<sequence>MKNDKYGERRGTAFGLAGVVKGFRISCLKKYEIVITLREAFDDRISEKRREGVLLAFECLCENLGILFEPYVIQMLPLLLVSFSDLVIAIREAAVRAAHAMISQLSSQGVKLVLPSLLEGENPNYEEKSPKTDNGIPISLRNQSFEEKNLSPESEIPDSLTERTEPTMKVYERRNKGKEKQGESVLIQIVQPSSSPSPVRQSDSKVENAPEVTLEPSTLSNDLSSENHTDSDLSLSTRRYPSREHRPPIRFGFSPKRPPTDSKALYLLLITPQLTDYLKPLKLLHINYPLYLFLVNCRMH</sequence>
<dbReference type="InterPro" id="IPR011989">
    <property type="entry name" value="ARM-like"/>
</dbReference>
<dbReference type="SUPFAM" id="SSF48371">
    <property type="entry name" value="ARM repeat"/>
    <property type="match status" value="1"/>
</dbReference>
<feature type="compositionally biased region" description="Basic and acidic residues" evidence="2">
    <location>
        <begin position="160"/>
        <end position="182"/>
    </location>
</feature>
<dbReference type="EMBL" id="JAUESC010000003">
    <property type="protein sequence ID" value="KAK0602252.1"/>
    <property type="molecule type" value="Genomic_DNA"/>
</dbReference>
<reference evidence="3" key="1">
    <citation type="journal article" date="2022" name="Plant J.">
        <title>Strategies of tolerance reflected in two North American maple genomes.</title>
        <authorList>
            <person name="McEvoy S.L."/>
            <person name="Sezen U.U."/>
            <person name="Trouern-Trend A."/>
            <person name="McMahon S.M."/>
            <person name="Schaberg P.G."/>
            <person name="Yang J."/>
            <person name="Wegrzyn J.L."/>
            <person name="Swenson N.G."/>
        </authorList>
    </citation>
    <scope>NUCLEOTIDE SEQUENCE</scope>
    <source>
        <strain evidence="3">NS2018</strain>
    </source>
</reference>
<gene>
    <name evidence="3" type="ORF">LWI29_031779</name>
</gene>
<dbReference type="GO" id="GO:0019887">
    <property type="term" value="F:protein kinase regulator activity"/>
    <property type="evidence" value="ECO:0007669"/>
    <property type="project" value="TreeGrafter"/>
</dbReference>